<dbReference type="SUPFAM" id="SSF51197">
    <property type="entry name" value="Clavaminate synthase-like"/>
    <property type="match status" value="1"/>
</dbReference>
<reference evidence="5 6" key="1">
    <citation type="submission" date="2016-05" db="EMBL/GenBank/DDBJ databases">
        <title>A degradative enzymes factory behind the ericoid mycorrhizal symbiosis.</title>
        <authorList>
            <consortium name="DOE Joint Genome Institute"/>
            <person name="Martino E."/>
            <person name="Morin E."/>
            <person name="Grelet G."/>
            <person name="Kuo A."/>
            <person name="Kohler A."/>
            <person name="Daghino S."/>
            <person name="Barry K."/>
            <person name="Choi C."/>
            <person name="Cichocki N."/>
            <person name="Clum A."/>
            <person name="Copeland A."/>
            <person name="Hainaut M."/>
            <person name="Haridas S."/>
            <person name="Labutti K."/>
            <person name="Lindquist E."/>
            <person name="Lipzen A."/>
            <person name="Khouja H.-R."/>
            <person name="Murat C."/>
            <person name="Ohm R."/>
            <person name="Olson A."/>
            <person name="Spatafora J."/>
            <person name="Veneault-Fourrey C."/>
            <person name="Henrissat B."/>
            <person name="Grigoriev I."/>
            <person name="Martin F."/>
            <person name="Perotto S."/>
        </authorList>
    </citation>
    <scope>NUCLEOTIDE SEQUENCE [LARGE SCALE GENOMIC DNA]</scope>
    <source>
        <strain evidence="5 6">UAMH 7357</strain>
    </source>
</reference>
<name>A0A2J6QH22_9HELO</name>
<organism evidence="5 6">
    <name type="scientific">Hyaloscypha hepaticicola</name>
    <dbReference type="NCBI Taxonomy" id="2082293"/>
    <lineage>
        <taxon>Eukaryota</taxon>
        <taxon>Fungi</taxon>
        <taxon>Dikarya</taxon>
        <taxon>Ascomycota</taxon>
        <taxon>Pezizomycotina</taxon>
        <taxon>Leotiomycetes</taxon>
        <taxon>Helotiales</taxon>
        <taxon>Hyaloscyphaceae</taxon>
        <taxon>Hyaloscypha</taxon>
    </lineage>
</organism>
<keyword evidence="3" id="KW-0479">Metal-binding</keyword>
<evidence type="ECO:0000313" key="6">
    <source>
        <dbReference type="Proteomes" id="UP000235672"/>
    </source>
</evidence>
<keyword evidence="5" id="KW-0560">Oxidoreductase</keyword>
<dbReference type="EMBL" id="KZ613470">
    <property type="protein sequence ID" value="PMD25560.1"/>
    <property type="molecule type" value="Genomic_DNA"/>
</dbReference>
<accession>A0A2J6QH22</accession>
<evidence type="ECO:0000256" key="3">
    <source>
        <dbReference type="ARBA" id="ARBA00022723"/>
    </source>
</evidence>
<comment type="similarity">
    <text evidence="2">Belongs to the PhyH family.</text>
</comment>
<dbReference type="PANTHER" id="PTHR20883">
    <property type="entry name" value="PHYTANOYL-COA DIOXYGENASE DOMAIN CONTAINING 1"/>
    <property type="match status" value="1"/>
</dbReference>
<proteinExistence type="inferred from homology"/>
<dbReference type="STRING" id="1745343.A0A2J6QH22"/>
<dbReference type="GO" id="GO:0051213">
    <property type="term" value="F:dioxygenase activity"/>
    <property type="evidence" value="ECO:0007669"/>
    <property type="project" value="UniProtKB-KW"/>
</dbReference>
<evidence type="ECO:0000256" key="4">
    <source>
        <dbReference type="ARBA" id="ARBA00023004"/>
    </source>
</evidence>
<keyword evidence="4" id="KW-0408">Iron</keyword>
<dbReference type="Pfam" id="PF05721">
    <property type="entry name" value="PhyH"/>
    <property type="match status" value="1"/>
</dbReference>
<sequence>MQQDIKTPGPHHSPTRIQLGAGTTFLPGKKDESVKELIDHVLKHGYVILPRLFSETLVEEAKEEVGRLEKAEWEGRRREGGRNGFEGFRTRRVYALADKSRVFDEFAINETVLKLNDYFLQENYLLTSFHTVTIQPGEKEQSMHTDDGLINLPRPRPLMGIGTMVALDPFTADNGATTLIPGSHLWPDSRLPSRSEMIPAIMPAGSMVYFLNTLWHSGGANKTSQPRRSLTVQYCQPWIRPIENMIVAVGWEDLDAIPKRLLTLLGFSLNEFMGYVDGRAPRTGVEMRKKRLVEWAVKQKELENEKRRSGKGKNESKL</sequence>
<gene>
    <name evidence="5" type="ORF">NA56DRAFT_619698</name>
</gene>
<evidence type="ECO:0000256" key="2">
    <source>
        <dbReference type="ARBA" id="ARBA00005830"/>
    </source>
</evidence>
<comment type="cofactor">
    <cofactor evidence="1">
        <name>Fe cation</name>
        <dbReference type="ChEBI" id="CHEBI:24875"/>
    </cofactor>
</comment>
<dbReference type="OrthoDB" id="445007at2759"/>
<keyword evidence="5" id="KW-0223">Dioxygenase</keyword>
<dbReference type="Proteomes" id="UP000235672">
    <property type="component" value="Unassembled WGS sequence"/>
</dbReference>
<protein>
    <submittedName>
        <fullName evidence="5">Phytanoyl-CoA-dioxygenase-like protein</fullName>
    </submittedName>
</protein>
<dbReference type="Gene3D" id="2.60.120.620">
    <property type="entry name" value="q2cbj1_9rhob like domain"/>
    <property type="match status" value="1"/>
</dbReference>
<dbReference type="InterPro" id="IPR008775">
    <property type="entry name" value="Phytyl_CoA_dOase-like"/>
</dbReference>
<evidence type="ECO:0000256" key="1">
    <source>
        <dbReference type="ARBA" id="ARBA00001962"/>
    </source>
</evidence>
<keyword evidence="6" id="KW-1185">Reference proteome</keyword>
<dbReference type="GO" id="GO:0046872">
    <property type="term" value="F:metal ion binding"/>
    <property type="evidence" value="ECO:0007669"/>
    <property type="project" value="UniProtKB-KW"/>
</dbReference>
<dbReference type="PANTHER" id="PTHR20883:SF15">
    <property type="entry name" value="PHYTANOYL-COA DIOXYGENASE DOMAIN-CONTAINING PROTEIN 1"/>
    <property type="match status" value="1"/>
</dbReference>
<dbReference type="AlphaFoldDB" id="A0A2J6QH22"/>
<evidence type="ECO:0000313" key="5">
    <source>
        <dbReference type="EMBL" id="PMD25560.1"/>
    </source>
</evidence>